<evidence type="ECO:0000256" key="1">
    <source>
        <dbReference type="SAM" id="MobiDB-lite"/>
    </source>
</evidence>
<evidence type="ECO:0000259" key="2">
    <source>
        <dbReference type="PROSITE" id="PS50172"/>
    </source>
</evidence>
<feature type="compositionally biased region" description="Low complexity" evidence="1">
    <location>
        <begin position="43"/>
        <end position="60"/>
    </location>
</feature>
<reference evidence="3 4" key="1">
    <citation type="submission" date="2020-01" db="EMBL/GenBank/DDBJ databases">
        <authorList>
            <consortium name="DOE Joint Genome Institute"/>
            <person name="Haridas S."/>
            <person name="Albert R."/>
            <person name="Binder M."/>
            <person name="Bloem J."/>
            <person name="Labutti K."/>
            <person name="Salamov A."/>
            <person name="Andreopoulos B."/>
            <person name="Baker S.E."/>
            <person name="Barry K."/>
            <person name="Bills G."/>
            <person name="Bluhm B.H."/>
            <person name="Cannon C."/>
            <person name="Castanera R."/>
            <person name="Culley D.E."/>
            <person name="Daum C."/>
            <person name="Ezra D."/>
            <person name="Gonzalez J.B."/>
            <person name="Henrissat B."/>
            <person name="Kuo A."/>
            <person name="Liang C."/>
            <person name="Lipzen A."/>
            <person name="Lutzoni F."/>
            <person name="Magnuson J."/>
            <person name="Mondo S."/>
            <person name="Nolan M."/>
            <person name="Ohm R."/>
            <person name="Pangilinan J."/>
            <person name="Park H.-J.H."/>
            <person name="Ramirez L."/>
            <person name="Alfaro M."/>
            <person name="Sun H."/>
            <person name="Tritt A."/>
            <person name="Yoshinaga Y."/>
            <person name="Zwiers L.-H.L."/>
            <person name="Turgeon B.G."/>
            <person name="Goodwin S.B."/>
            <person name="Spatafora J.W."/>
            <person name="Crous P.W."/>
            <person name="Grigoriev I.V."/>
        </authorList>
    </citation>
    <scope>NUCLEOTIDE SEQUENCE [LARGE SCALE GENOMIC DNA]</scope>
    <source>
        <strain evidence="3 4">CBS 611.86</strain>
    </source>
</reference>
<dbReference type="OrthoDB" id="2384350at2759"/>
<dbReference type="InterPro" id="IPR022047">
    <property type="entry name" value="Microcephalin-like"/>
</dbReference>
<organism evidence="3 4">
    <name type="scientific">Massariosphaeria phaeospora</name>
    <dbReference type="NCBI Taxonomy" id="100035"/>
    <lineage>
        <taxon>Eukaryota</taxon>
        <taxon>Fungi</taxon>
        <taxon>Dikarya</taxon>
        <taxon>Ascomycota</taxon>
        <taxon>Pezizomycotina</taxon>
        <taxon>Dothideomycetes</taxon>
        <taxon>Pleosporomycetidae</taxon>
        <taxon>Pleosporales</taxon>
        <taxon>Pleosporales incertae sedis</taxon>
        <taxon>Massariosphaeria</taxon>
    </lineage>
</organism>
<dbReference type="PANTHER" id="PTHR14625:SF3">
    <property type="entry name" value="MICROCEPHALIN"/>
    <property type="match status" value="1"/>
</dbReference>
<feature type="compositionally biased region" description="Polar residues" evidence="1">
    <location>
        <begin position="211"/>
        <end position="220"/>
    </location>
</feature>
<accession>A0A7C8MIL0</accession>
<dbReference type="PANTHER" id="PTHR14625">
    <property type="entry name" value="MICROCEPHALIN"/>
    <property type="match status" value="1"/>
</dbReference>
<evidence type="ECO:0000313" key="3">
    <source>
        <dbReference type="EMBL" id="KAF2868005.1"/>
    </source>
</evidence>
<feature type="region of interest" description="Disordered" evidence="1">
    <location>
        <begin position="189"/>
        <end position="220"/>
    </location>
</feature>
<keyword evidence="4" id="KW-1185">Reference proteome</keyword>
<dbReference type="PROSITE" id="PS50172">
    <property type="entry name" value="BRCT"/>
    <property type="match status" value="1"/>
</dbReference>
<evidence type="ECO:0000313" key="4">
    <source>
        <dbReference type="Proteomes" id="UP000481861"/>
    </source>
</evidence>
<feature type="region of interest" description="Disordered" evidence="1">
    <location>
        <begin position="420"/>
        <end position="457"/>
    </location>
</feature>
<dbReference type="AlphaFoldDB" id="A0A7C8MIL0"/>
<comment type="caution">
    <text evidence="3">The sequence shown here is derived from an EMBL/GenBank/DDBJ whole genome shotgun (WGS) entry which is preliminary data.</text>
</comment>
<dbReference type="GO" id="GO:0000278">
    <property type="term" value="P:mitotic cell cycle"/>
    <property type="evidence" value="ECO:0007669"/>
    <property type="project" value="TreeGrafter"/>
</dbReference>
<name>A0A7C8MIL0_9PLEO</name>
<feature type="compositionally biased region" description="Basic residues" evidence="1">
    <location>
        <begin position="27"/>
        <end position="36"/>
    </location>
</feature>
<dbReference type="InterPro" id="IPR036420">
    <property type="entry name" value="BRCT_dom_sf"/>
</dbReference>
<protein>
    <recommendedName>
        <fullName evidence="2">BRCT domain-containing protein</fullName>
    </recommendedName>
</protein>
<dbReference type="EMBL" id="JAADJZ010000021">
    <property type="protein sequence ID" value="KAF2868005.1"/>
    <property type="molecule type" value="Genomic_DNA"/>
</dbReference>
<feature type="domain" description="BRCT" evidence="2">
    <location>
        <begin position="246"/>
        <end position="342"/>
    </location>
</feature>
<sequence>MVTTRSSGRAKQQAPEVAVANSGPKAPIKRRGKKPKLQPPSPKAAAAPKKAPTKKTATVKKAPALEVVAAPKLAPSRIQTRSRKAVTTVIEEPVLPARKRKVPTKRAPALLASSPAKAPATTAVAAVTATVVPVQVAEEAIQQVLGGQADSPSSWRNASPVFNEDSMWFGTEYHAPSDVDGPVLTPTQPKFASPAQPKFTSPTPPKVASPTKPTIPSPQTFEAKTPKKFVTFEHAGYYETDSEIIIPEGPLNGNLFYIDIKSKKFHDDNHLFTTLLEDLGGQVIKNWTSNNLGITHVLFKDGSAETLDKVRSTDGAVKCVNVGWAIECEKTGTHVDETPYLVDLHVATPSPVPIKKTTFTPWRTPSKFMESLRTPAQASFLDIPPTPTSSEFDHSIIHDDDKENSLSEIAPLFQTPRIGLGRRKSPLKMKAWTAGQKRSSEDAFGSTSVPPKKPRFD</sequence>
<gene>
    <name evidence="3" type="ORF">BDV95DRAFT_610426</name>
</gene>
<dbReference type="InterPro" id="IPR001357">
    <property type="entry name" value="BRCT_dom"/>
</dbReference>
<proteinExistence type="predicted"/>
<dbReference type="Proteomes" id="UP000481861">
    <property type="component" value="Unassembled WGS sequence"/>
</dbReference>
<dbReference type="CDD" id="cd17716">
    <property type="entry name" value="BRCT_microcephalin_rpt1"/>
    <property type="match status" value="1"/>
</dbReference>
<feature type="region of interest" description="Disordered" evidence="1">
    <location>
        <begin position="1"/>
        <end position="60"/>
    </location>
</feature>
<dbReference type="SUPFAM" id="SSF52113">
    <property type="entry name" value="BRCT domain"/>
    <property type="match status" value="1"/>
</dbReference>
<dbReference type="Gene3D" id="3.40.50.10190">
    <property type="entry name" value="BRCT domain"/>
    <property type="match status" value="1"/>
</dbReference>
<feature type="compositionally biased region" description="Polar residues" evidence="1">
    <location>
        <begin position="1"/>
        <end position="10"/>
    </location>
</feature>